<dbReference type="OrthoDB" id="9803040at2"/>
<dbReference type="AlphaFoldDB" id="A0A2S8AGN6"/>
<comment type="caution">
    <text evidence="1">The sequence shown here is derived from an EMBL/GenBank/DDBJ whole genome shotgun (WGS) entry which is preliminary data.</text>
</comment>
<protein>
    <recommendedName>
        <fullName evidence="3">DUF2480 domain-containing protein</fullName>
    </recommendedName>
</protein>
<keyword evidence="2" id="KW-1185">Reference proteome</keyword>
<dbReference type="EMBL" id="PSZM01000001">
    <property type="protein sequence ID" value="PQL95540.1"/>
    <property type="molecule type" value="Genomic_DNA"/>
</dbReference>
<sequence>MEEIENKIAKSGLITLDLGDYYPKESHILFDIKDYLYEGLILKEKDFRKSLSEIDWKSYNNTLVAITCSADAIIPSWAYLLVANHLTGIAKLVVFGSFEDIDKEVYTHIIDNIPIEKYKDKKVIVKGCSHKPVPQNAYIQMVQKLLPVVSSLMFGEACSTVPIYKKKN</sequence>
<name>A0A2S8AGN6_9FLAO</name>
<dbReference type="InterPro" id="IPR018914">
    <property type="entry name" value="DUF2480"/>
</dbReference>
<gene>
    <name evidence="1" type="ORF">C4S77_01735</name>
</gene>
<organism evidence="1 2">
    <name type="scientific">Apibacter adventoris</name>
    <dbReference type="NCBI Taxonomy" id="1679466"/>
    <lineage>
        <taxon>Bacteria</taxon>
        <taxon>Pseudomonadati</taxon>
        <taxon>Bacteroidota</taxon>
        <taxon>Flavobacteriia</taxon>
        <taxon>Flavobacteriales</taxon>
        <taxon>Weeksellaceae</taxon>
        <taxon>Apibacter</taxon>
    </lineage>
</organism>
<evidence type="ECO:0000313" key="2">
    <source>
        <dbReference type="Proteomes" id="UP000238042"/>
    </source>
</evidence>
<evidence type="ECO:0008006" key="3">
    <source>
        <dbReference type="Google" id="ProtNLM"/>
    </source>
</evidence>
<reference evidence="1 2" key="1">
    <citation type="submission" date="2018-02" db="EMBL/GenBank/DDBJ databases">
        <title>Genome sequences of Apibacter spp., gut symbionts of Asian honey bees.</title>
        <authorList>
            <person name="Kwong W.K."/>
            <person name="Steele M.I."/>
            <person name="Moran N.A."/>
        </authorList>
    </citation>
    <scope>NUCLEOTIDE SEQUENCE [LARGE SCALE GENOMIC DNA]</scope>
    <source>
        <strain evidence="2">wkB301</strain>
    </source>
</reference>
<accession>A0A2S8AGN6</accession>
<dbReference type="RefSeq" id="WP_105194453.1">
    <property type="nucleotide sequence ID" value="NZ_PSZM01000001.1"/>
</dbReference>
<proteinExistence type="predicted"/>
<dbReference type="Pfam" id="PF10652">
    <property type="entry name" value="DUF2480"/>
    <property type="match status" value="1"/>
</dbReference>
<evidence type="ECO:0000313" key="1">
    <source>
        <dbReference type="EMBL" id="PQL95540.1"/>
    </source>
</evidence>
<dbReference type="Proteomes" id="UP000238042">
    <property type="component" value="Unassembled WGS sequence"/>
</dbReference>